<feature type="repeat" description="RCC1" evidence="2">
    <location>
        <begin position="363"/>
        <end position="427"/>
    </location>
</feature>
<dbReference type="PRINTS" id="PR00633">
    <property type="entry name" value="RCCNDNSATION"/>
</dbReference>
<keyword evidence="9" id="KW-1185">Reference proteome</keyword>
<dbReference type="PROSITE" id="PS50012">
    <property type="entry name" value="RCC1_3"/>
    <property type="match status" value="5"/>
</dbReference>
<feature type="region of interest" description="Disordered" evidence="3">
    <location>
        <begin position="1"/>
        <end position="26"/>
    </location>
</feature>
<dbReference type="Proteomes" id="UP000736787">
    <property type="component" value="Unassembled WGS sequence"/>
</dbReference>
<gene>
    <name evidence="8" type="ORF">PC110_g15875</name>
    <name evidence="4" type="ORF">PC115_g12714</name>
    <name evidence="5" type="ORF">PC117_g14138</name>
    <name evidence="6" type="ORF">PC118_g13549</name>
    <name evidence="7" type="ORF">PC129_g11645</name>
</gene>
<dbReference type="EMBL" id="MJFZ01000543">
    <property type="protein sequence ID" value="RAW27724.1"/>
    <property type="molecule type" value="Genomic_DNA"/>
</dbReference>
<dbReference type="Proteomes" id="UP000697107">
    <property type="component" value="Unassembled WGS sequence"/>
</dbReference>
<feature type="region of interest" description="Disordered" evidence="3">
    <location>
        <begin position="600"/>
        <end position="660"/>
    </location>
</feature>
<dbReference type="Proteomes" id="UP000251314">
    <property type="component" value="Unassembled WGS sequence"/>
</dbReference>
<dbReference type="PANTHER" id="PTHR22870">
    <property type="entry name" value="REGULATOR OF CHROMOSOME CONDENSATION"/>
    <property type="match status" value="1"/>
</dbReference>
<dbReference type="PROSITE" id="PS00626">
    <property type="entry name" value="RCC1_2"/>
    <property type="match status" value="1"/>
</dbReference>
<organism evidence="8 9">
    <name type="scientific">Phytophthora cactorum</name>
    <dbReference type="NCBI Taxonomy" id="29920"/>
    <lineage>
        <taxon>Eukaryota</taxon>
        <taxon>Sar</taxon>
        <taxon>Stramenopiles</taxon>
        <taxon>Oomycota</taxon>
        <taxon>Peronosporomycetes</taxon>
        <taxon>Peronosporales</taxon>
        <taxon>Peronosporaceae</taxon>
        <taxon>Phytophthora</taxon>
    </lineage>
</organism>
<comment type="caution">
    <text evidence="8">The sequence shown here is derived from an EMBL/GenBank/DDBJ whole genome shotgun (WGS) entry which is preliminary data.</text>
</comment>
<feature type="repeat" description="RCC1" evidence="2">
    <location>
        <begin position="152"/>
        <end position="227"/>
    </location>
</feature>
<dbReference type="Gene3D" id="2.130.10.30">
    <property type="entry name" value="Regulator of chromosome condensation 1/beta-lactamase-inhibitor protein II"/>
    <property type="match status" value="2"/>
</dbReference>
<name>A0A329RSN3_9STRA</name>
<feature type="repeat" description="RCC1" evidence="2">
    <location>
        <begin position="244"/>
        <end position="310"/>
    </location>
</feature>
<feature type="region of interest" description="Disordered" evidence="3">
    <location>
        <begin position="527"/>
        <end position="559"/>
    </location>
</feature>
<dbReference type="VEuPathDB" id="FungiDB:PC110_g15875"/>
<dbReference type="AlphaFoldDB" id="A0A329RSN3"/>
<feature type="repeat" description="RCC1" evidence="2">
    <location>
        <begin position="95"/>
        <end position="151"/>
    </location>
</feature>
<sequence>MPSQWASEISSSAGTSTNKWSGDGESTMPNSHEYTLCFLGDWAPRNPLKTKFLSSPTADNPPESSAVHEVAATLASPIDQVSCGSGWSCLLCDDGRAYSFGDNTYGQLGQSHDRPYVAAPVPLSTPFCLQPRRRIIRLSCGSSHGGFVLDVGEIYMFGCGSYGRLGTGNEDNTCVPTSVAMKWSTLLAATTINRKQQNNVVADEDEDEVRFTDISCGDRHTLALAVRIMRRNSDSWSTSTKTKTGIISFGDGMNGRLGLGDEKDQLEGALLSTWLAASNVPEIGNNGFMAPPIITAVCAGSTHNLALSASGDVFSWGNGVDGQLGHGIAVSEWVPRQLEFFKNLPISAISCGTSHSMAVSRTGVVYTWGRGADGQLGINVEDDLTIDIVDKSVWVPHPVAMFKGSTRRATIRTIVAKRNMCLALDDRDRMFLWGDNAFEQLGIPLSVSTELGTKSFLPKPKLLAYMDLHAPKSVTCSNLTSTSHVSSLRELVAAAKPDPIRLGLTHVDAGDRFTMLVFTTKPGISRSSNVAGGEISESNSRMPPEASPETTTTTTTTTGSKWNFSLTDDLLVSAIPSRESAYYQFMVKYKVYMRPTIPKARDTDEESDDEIERNQNMQRRSPHRRGRKGSTISKRGSLPSVDPGTPFSTANEDHTDNASVCSSQKHVHEFDSWLEKRLTSSPKTSMVRHSFANVQRSLSPPSKEEEIRRATCSVTTRINNTPRGVPSIPVDPQKPRSGLCPALSARRPTASARASRKERVIF</sequence>
<dbReference type="EMBL" id="RCML01000469">
    <property type="protein sequence ID" value="KAG2976201.1"/>
    <property type="molecule type" value="Genomic_DNA"/>
</dbReference>
<dbReference type="STRING" id="29920.A0A329RSN3"/>
<evidence type="ECO:0000313" key="6">
    <source>
        <dbReference type="EMBL" id="KAG2976201.1"/>
    </source>
</evidence>
<evidence type="ECO:0008006" key="10">
    <source>
        <dbReference type="Google" id="ProtNLM"/>
    </source>
</evidence>
<dbReference type="PANTHER" id="PTHR22870:SF466">
    <property type="entry name" value="ANKYRIN REPEAT-CONTAINING PROTEIN"/>
    <property type="match status" value="1"/>
</dbReference>
<dbReference type="SUPFAM" id="SSF50985">
    <property type="entry name" value="RCC1/BLIP-II"/>
    <property type="match status" value="1"/>
</dbReference>
<evidence type="ECO:0000256" key="3">
    <source>
        <dbReference type="SAM" id="MobiDB-lite"/>
    </source>
</evidence>
<dbReference type="EMBL" id="RCMV01000416">
    <property type="protein sequence ID" value="KAG3217532.1"/>
    <property type="molecule type" value="Genomic_DNA"/>
</dbReference>
<feature type="repeat" description="RCC1" evidence="2">
    <location>
        <begin position="311"/>
        <end position="362"/>
    </location>
</feature>
<feature type="compositionally biased region" description="Polar residues" evidence="3">
    <location>
        <begin position="527"/>
        <end position="541"/>
    </location>
</feature>
<feature type="compositionally biased region" description="Low complexity" evidence="3">
    <location>
        <begin position="744"/>
        <end position="753"/>
    </location>
</feature>
<proteinExistence type="predicted"/>
<dbReference type="InterPro" id="IPR051210">
    <property type="entry name" value="Ub_ligase/GEF_domain"/>
</dbReference>
<dbReference type="EMBL" id="RCMK01000433">
    <property type="protein sequence ID" value="KAG2929022.1"/>
    <property type="molecule type" value="Genomic_DNA"/>
</dbReference>
<evidence type="ECO:0000313" key="7">
    <source>
        <dbReference type="EMBL" id="KAG3217532.1"/>
    </source>
</evidence>
<dbReference type="Pfam" id="PF00415">
    <property type="entry name" value="RCC1"/>
    <property type="match status" value="4"/>
</dbReference>
<accession>A0A329RSN3</accession>
<reference evidence="8 9" key="1">
    <citation type="submission" date="2018-01" db="EMBL/GenBank/DDBJ databases">
        <title>Draft genome of the strawberry crown rot pathogen Phytophthora cactorum.</title>
        <authorList>
            <person name="Armitage A.D."/>
            <person name="Lysoe E."/>
            <person name="Nellist C.F."/>
            <person name="Harrison R.J."/>
            <person name="Brurberg M.B."/>
        </authorList>
    </citation>
    <scope>NUCLEOTIDE SEQUENCE [LARGE SCALE GENOMIC DNA]</scope>
    <source>
        <strain evidence="8 9">10300</strain>
    </source>
</reference>
<feature type="compositionally biased region" description="Polar residues" evidence="3">
    <location>
        <begin position="1"/>
        <end position="20"/>
    </location>
</feature>
<dbReference type="InterPro" id="IPR009091">
    <property type="entry name" value="RCC1/BLIP-II"/>
</dbReference>
<dbReference type="OrthoDB" id="10253607at2759"/>
<dbReference type="Proteomes" id="UP000774804">
    <property type="component" value="Unassembled WGS sequence"/>
</dbReference>
<evidence type="ECO:0000313" key="4">
    <source>
        <dbReference type="EMBL" id="KAG2911013.1"/>
    </source>
</evidence>
<evidence type="ECO:0000313" key="9">
    <source>
        <dbReference type="Proteomes" id="UP000251314"/>
    </source>
</evidence>
<keyword evidence="1" id="KW-0677">Repeat</keyword>
<evidence type="ECO:0000256" key="2">
    <source>
        <dbReference type="PROSITE-ProRule" id="PRU00235"/>
    </source>
</evidence>
<evidence type="ECO:0000256" key="1">
    <source>
        <dbReference type="ARBA" id="ARBA00022737"/>
    </source>
</evidence>
<protein>
    <recommendedName>
        <fullName evidence="10">Regulator of chromosome condensation 1/beta-lactamase-inhibitor protein II</fullName>
    </recommendedName>
</protein>
<evidence type="ECO:0000313" key="8">
    <source>
        <dbReference type="EMBL" id="RAW27724.1"/>
    </source>
</evidence>
<reference evidence="4" key="2">
    <citation type="submission" date="2018-10" db="EMBL/GenBank/DDBJ databases">
        <title>Effector identification in a new, highly contiguous assembly of the strawberry crown rot pathogen Phytophthora cactorum.</title>
        <authorList>
            <person name="Armitage A.D."/>
            <person name="Nellist C.F."/>
            <person name="Bates H."/>
            <person name="Vickerstaff R.J."/>
            <person name="Harrison R.J."/>
        </authorList>
    </citation>
    <scope>NUCLEOTIDE SEQUENCE</scope>
    <source>
        <strain evidence="4">4032</strain>
        <strain evidence="5">4040</strain>
        <strain evidence="6">P415</strain>
        <strain evidence="7">P421</strain>
    </source>
</reference>
<dbReference type="Proteomes" id="UP000760860">
    <property type="component" value="Unassembled WGS sequence"/>
</dbReference>
<dbReference type="InterPro" id="IPR000408">
    <property type="entry name" value="Reg_chr_condens"/>
</dbReference>
<evidence type="ECO:0000313" key="5">
    <source>
        <dbReference type="EMBL" id="KAG2929022.1"/>
    </source>
</evidence>
<dbReference type="EMBL" id="RCMI01000434">
    <property type="protein sequence ID" value="KAG2911013.1"/>
    <property type="molecule type" value="Genomic_DNA"/>
</dbReference>
<feature type="region of interest" description="Disordered" evidence="3">
    <location>
        <begin position="721"/>
        <end position="762"/>
    </location>
</feature>